<accession>A0ABM9ERQ4</accession>
<comment type="caution">
    <text evidence="5">The sequence shown here is derived from an EMBL/GenBank/DDBJ whole genome shotgun (WGS) entry which is preliminary data.</text>
</comment>
<reference evidence="5" key="1">
    <citation type="submission" date="2022-04" db="EMBL/GenBank/DDBJ databases">
        <authorList>
            <person name="Criscuolo A."/>
        </authorList>
    </citation>
    <scope>NUCLEOTIDE SEQUENCE</scope>
    <source>
        <strain evidence="5">CIP111895</strain>
    </source>
</reference>
<dbReference type="RefSeq" id="WP_248735582.1">
    <property type="nucleotide sequence ID" value="NZ_CALBWS010000015.1"/>
</dbReference>
<evidence type="ECO:0000259" key="3">
    <source>
        <dbReference type="Pfam" id="PF01569"/>
    </source>
</evidence>
<dbReference type="InterPro" id="IPR032816">
    <property type="entry name" value="VTT_dom"/>
</dbReference>
<evidence type="ECO:0000259" key="4">
    <source>
        <dbReference type="Pfam" id="PF09335"/>
    </source>
</evidence>
<dbReference type="PANTHER" id="PTHR42709:SF9">
    <property type="entry name" value="ALKALINE PHOSPHATASE LIKE PROTEIN"/>
    <property type="match status" value="1"/>
</dbReference>
<feature type="transmembrane region" description="Helical" evidence="2">
    <location>
        <begin position="273"/>
        <end position="295"/>
    </location>
</feature>
<protein>
    <recommendedName>
        <fullName evidence="7">Alkaline phosphatase</fullName>
    </recommendedName>
</protein>
<feature type="domain" description="Phosphatidic acid phosphatase type 2/haloperoxidase" evidence="3">
    <location>
        <begin position="341"/>
        <end position="414"/>
    </location>
</feature>
<feature type="transmembrane region" description="Helical" evidence="2">
    <location>
        <begin position="12"/>
        <end position="35"/>
    </location>
</feature>
<gene>
    <name evidence="5" type="ORF">BACCIP111895_02476</name>
</gene>
<dbReference type="Pfam" id="PF09335">
    <property type="entry name" value="VTT_dom"/>
    <property type="match status" value="1"/>
</dbReference>
<feature type="transmembrane region" description="Helical" evidence="2">
    <location>
        <begin position="405"/>
        <end position="425"/>
    </location>
</feature>
<keyword evidence="2" id="KW-0812">Transmembrane</keyword>
<dbReference type="Proteomes" id="UP000838308">
    <property type="component" value="Unassembled WGS sequence"/>
</dbReference>
<keyword evidence="2" id="KW-0472">Membrane</keyword>
<feature type="transmembrane region" description="Helical" evidence="2">
    <location>
        <begin position="170"/>
        <end position="189"/>
    </location>
</feature>
<dbReference type="EMBL" id="CALBWS010000015">
    <property type="protein sequence ID" value="CAH2715292.1"/>
    <property type="molecule type" value="Genomic_DNA"/>
</dbReference>
<dbReference type="PANTHER" id="PTHR42709">
    <property type="entry name" value="ALKALINE PHOSPHATASE LIKE PROTEIN"/>
    <property type="match status" value="1"/>
</dbReference>
<feature type="transmembrane region" description="Helical" evidence="2">
    <location>
        <begin position="218"/>
        <end position="239"/>
    </location>
</feature>
<keyword evidence="6" id="KW-1185">Reference proteome</keyword>
<feature type="domain" description="VTT" evidence="4">
    <location>
        <begin position="29"/>
        <end position="154"/>
    </location>
</feature>
<feature type="transmembrane region" description="Helical" evidence="2">
    <location>
        <begin position="373"/>
        <end position="393"/>
    </location>
</feature>
<feature type="transmembrane region" description="Helical" evidence="2">
    <location>
        <begin position="47"/>
        <end position="70"/>
    </location>
</feature>
<dbReference type="SUPFAM" id="SSF48317">
    <property type="entry name" value="Acid phosphatase/Vanadium-dependent haloperoxidase"/>
    <property type="match status" value="1"/>
</dbReference>
<dbReference type="InterPro" id="IPR051311">
    <property type="entry name" value="DedA_domain"/>
</dbReference>
<evidence type="ECO:0000256" key="2">
    <source>
        <dbReference type="SAM" id="Phobius"/>
    </source>
</evidence>
<proteinExistence type="inferred from homology"/>
<comment type="similarity">
    <text evidence="1">Belongs to the DedA family.</text>
</comment>
<sequence>MGDITSYVDQYGYIVLFIALTLELLALPLPGELIMSYAGFLVYQGHLGWFTSILVAGMGSLVGMTISYWLGLKFGSVFFEKYGKRFHMGPERIESTSRWFGKFGNKLLIVAYFIPGIRHFTGYFSGITRLRFSTYALFAYSGAFIWVSTFISIGKILGPKWDQFHTSIKKYLLIGVIIVLCILVVVYLYRTKKEQIKGTAILAISRVMKLFRSRKRTGIFIVCTAVITLVLSVLMIEIIRSFLSNEFQEFDETITYFVPATFDKHWTTFMQTFFYMGTSRVLFCVCFFTLIWILWKGRNKVLETLAWLLIVSGGELFEVSLRSIFHSWAAINKTSAERLIDKFPSEQSLMVFVIYGFAIFVFIRYTRHVRFHTAAVAGALLLLLLIAVSRIFFGVQHPSDIVAGYVFGGVWLSLNILVLEIFRLVQNVYIEDKENGSV</sequence>
<name>A0ABM9ERQ4_9BACI</name>
<organism evidence="5 6">
    <name type="scientific">Neobacillus rhizosphaerae</name>
    <dbReference type="NCBI Taxonomy" id="2880965"/>
    <lineage>
        <taxon>Bacteria</taxon>
        <taxon>Bacillati</taxon>
        <taxon>Bacillota</taxon>
        <taxon>Bacilli</taxon>
        <taxon>Bacillales</taxon>
        <taxon>Bacillaceae</taxon>
        <taxon>Neobacillus</taxon>
    </lineage>
</organism>
<dbReference type="InterPro" id="IPR036938">
    <property type="entry name" value="PAP2/HPO_sf"/>
</dbReference>
<evidence type="ECO:0000313" key="5">
    <source>
        <dbReference type="EMBL" id="CAH2715292.1"/>
    </source>
</evidence>
<feature type="transmembrane region" description="Helical" evidence="2">
    <location>
        <begin position="349"/>
        <end position="366"/>
    </location>
</feature>
<feature type="transmembrane region" description="Helical" evidence="2">
    <location>
        <begin position="307"/>
        <end position="329"/>
    </location>
</feature>
<keyword evidence="2" id="KW-1133">Transmembrane helix</keyword>
<evidence type="ECO:0000313" key="6">
    <source>
        <dbReference type="Proteomes" id="UP000838308"/>
    </source>
</evidence>
<evidence type="ECO:0000256" key="1">
    <source>
        <dbReference type="ARBA" id="ARBA00010792"/>
    </source>
</evidence>
<feature type="transmembrane region" description="Helical" evidence="2">
    <location>
        <begin position="137"/>
        <end position="158"/>
    </location>
</feature>
<dbReference type="Pfam" id="PF01569">
    <property type="entry name" value="PAP2"/>
    <property type="match status" value="1"/>
</dbReference>
<evidence type="ECO:0008006" key="7">
    <source>
        <dbReference type="Google" id="ProtNLM"/>
    </source>
</evidence>
<dbReference type="InterPro" id="IPR000326">
    <property type="entry name" value="PAP2/HPO"/>
</dbReference>
<dbReference type="Gene3D" id="1.20.144.10">
    <property type="entry name" value="Phosphatidic acid phosphatase type 2/haloperoxidase"/>
    <property type="match status" value="1"/>
</dbReference>